<feature type="transmembrane region" description="Helical" evidence="1">
    <location>
        <begin position="198"/>
        <end position="219"/>
    </location>
</feature>
<dbReference type="PANTHER" id="PTHR36394">
    <property type="entry name" value="OS01G0277700 PROTEIN"/>
    <property type="match status" value="1"/>
</dbReference>
<dbReference type="KEGG" id="ntp:CRH09_27170"/>
<dbReference type="PANTHER" id="PTHR36394:SF1">
    <property type="entry name" value="OS01G0277700 PROTEIN"/>
    <property type="match status" value="1"/>
</dbReference>
<feature type="transmembrane region" description="Helical" evidence="1">
    <location>
        <begin position="46"/>
        <end position="70"/>
    </location>
</feature>
<sequence length="252" mass="26148">MSPTVPALLAAGAGVGFGHAVLPDHWVPLAVIARAQRYPLRRVLRLSALAGLAHVAFSLILGAIVIGVGLQFRSTVEHHENLIVGGLLIATGMVFAMLEIFGRGHSHTHDEHSGHTHDYGRAPVHSHDHHDHGVGQHATDTISVATAAPHGHEHGRNRVTRLLAFVIPFGAAASPDLTILPVFLAASAVGVTAAVGTLVAFSLVTLGTIVGLTMLGVVAGYQLRGAWIDKSANLIAAAVLLVIGLLVAADII</sequence>
<dbReference type="GeneID" id="88360988"/>
<name>A0A291RPR8_9NOCA</name>
<dbReference type="EMBL" id="CP023778">
    <property type="protein sequence ID" value="ATL69310.1"/>
    <property type="molecule type" value="Genomic_DNA"/>
</dbReference>
<keyword evidence="1" id="KW-1133">Transmembrane helix</keyword>
<accession>A0A291RPR8</accession>
<reference evidence="2 3" key="1">
    <citation type="submission" date="2017-10" db="EMBL/GenBank/DDBJ databases">
        <title>Comparative genomics between pathogenic Norcardia.</title>
        <authorList>
            <person name="Zeng L."/>
        </authorList>
    </citation>
    <scope>NUCLEOTIDE SEQUENCE [LARGE SCALE GENOMIC DNA]</scope>
    <source>
        <strain evidence="2 3">NC_YFY_NT001</strain>
    </source>
</reference>
<dbReference type="AlphaFoldDB" id="A0A291RPR8"/>
<protein>
    <recommendedName>
        <fullName evidence="4">Nickel/cobalt efflux system</fullName>
    </recommendedName>
</protein>
<evidence type="ECO:0000256" key="1">
    <source>
        <dbReference type="SAM" id="Phobius"/>
    </source>
</evidence>
<dbReference type="RefSeq" id="WP_098696344.1">
    <property type="nucleotide sequence ID" value="NZ_CP023778.1"/>
</dbReference>
<feature type="transmembrane region" description="Helical" evidence="1">
    <location>
        <begin position="82"/>
        <end position="101"/>
    </location>
</feature>
<feature type="transmembrane region" description="Helical" evidence="1">
    <location>
        <begin position="231"/>
        <end position="249"/>
    </location>
</feature>
<proteinExistence type="predicted"/>
<evidence type="ECO:0008006" key="4">
    <source>
        <dbReference type="Google" id="ProtNLM"/>
    </source>
</evidence>
<gene>
    <name evidence="2" type="ORF">CRH09_27170</name>
</gene>
<evidence type="ECO:0000313" key="2">
    <source>
        <dbReference type="EMBL" id="ATL69310.1"/>
    </source>
</evidence>
<evidence type="ECO:0000313" key="3">
    <source>
        <dbReference type="Proteomes" id="UP000221961"/>
    </source>
</evidence>
<keyword evidence="1" id="KW-0472">Membrane</keyword>
<keyword evidence="1" id="KW-0812">Transmembrane</keyword>
<dbReference type="Proteomes" id="UP000221961">
    <property type="component" value="Chromosome"/>
</dbReference>
<feature type="transmembrane region" description="Helical" evidence="1">
    <location>
        <begin position="162"/>
        <end position="186"/>
    </location>
</feature>
<organism evidence="2 3">
    <name type="scientific">Nocardia terpenica</name>
    <dbReference type="NCBI Taxonomy" id="455432"/>
    <lineage>
        <taxon>Bacteria</taxon>
        <taxon>Bacillati</taxon>
        <taxon>Actinomycetota</taxon>
        <taxon>Actinomycetes</taxon>
        <taxon>Mycobacteriales</taxon>
        <taxon>Nocardiaceae</taxon>
        <taxon>Nocardia</taxon>
    </lineage>
</organism>